<evidence type="ECO:0000256" key="1">
    <source>
        <dbReference type="SAM" id="MobiDB-lite"/>
    </source>
</evidence>
<keyword evidence="3" id="KW-1185">Reference proteome</keyword>
<feature type="compositionally biased region" description="Pro residues" evidence="1">
    <location>
        <begin position="89"/>
        <end position="103"/>
    </location>
</feature>
<sequence length="135" mass="14973">MLSAQLDSFSCNIIAWRPKREISVLVVIFNTSCCPCRRHASTGAAPARRTSPSPILRRRPVAWTPLRRAARPPSPRADLHEARWREGVKPPPLPGPDRPPTTAGPPRSREGSSTPRDQKPPSPNLVASILLIRRR</sequence>
<reference evidence="2" key="1">
    <citation type="submission" date="2020-05" db="EMBL/GenBank/DDBJ databases">
        <title>WGS assembly of Panicum virgatum.</title>
        <authorList>
            <person name="Lovell J.T."/>
            <person name="Jenkins J."/>
            <person name="Shu S."/>
            <person name="Juenger T.E."/>
            <person name="Schmutz J."/>
        </authorList>
    </citation>
    <scope>NUCLEOTIDE SEQUENCE</scope>
    <source>
        <strain evidence="2">AP13</strain>
    </source>
</reference>
<feature type="compositionally biased region" description="Basic and acidic residues" evidence="1">
    <location>
        <begin position="77"/>
        <end position="88"/>
    </location>
</feature>
<protein>
    <submittedName>
        <fullName evidence="2">Uncharacterized protein</fullName>
    </submittedName>
</protein>
<name>A0A8T0XYC3_PANVG</name>
<dbReference type="AlphaFoldDB" id="A0A8T0XYC3"/>
<evidence type="ECO:0000313" key="2">
    <source>
        <dbReference type="EMBL" id="KAG2660269.1"/>
    </source>
</evidence>
<dbReference type="Proteomes" id="UP000823388">
    <property type="component" value="Chromosome 1K"/>
</dbReference>
<organism evidence="2 3">
    <name type="scientific">Panicum virgatum</name>
    <name type="common">Blackwell switchgrass</name>
    <dbReference type="NCBI Taxonomy" id="38727"/>
    <lineage>
        <taxon>Eukaryota</taxon>
        <taxon>Viridiplantae</taxon>
        <taxon>Streptophyta</taxon>
        <taxon>Embryophyta</taxon>
        <taxon>Tracheophyta</taxon>
        <taxon>Spermatophyta</taxon>
        <taxon>Magnoliopsida</taxon>
        <taxon>Liliopsida</taxon>
        <taxon>Poales</taxon>
        <taxon>Poaceae</taxon>
        <taxon>PACMAD clade</taxon>
        <taxon>Panicoideae</taxon>
        <taxon>Panicodae</taxon>
        <taxon>Paniceae</taxon>
        <taxon>Panicinae</taxon>
        <taxon>Panicum</taxon>
        <taxon>Panicum sect. Hiantes</taxon>
    </lineage>
</organism>
<comment type="caution">
    <text evidence="2">The sequence shown here is derived from an EMBL/GenBank/DDBJ whole genome shotgun (WGS) entry which is preliminary data.</text>
</comment>
<dbReference type="EMBL" id="CM029037">
    <property type="protein sequence ID" value="KAG2660269.1"/>
    <property type="molecule type" value="Genomic_DNA"/>
</dbReference>
<accession>A0A8T0XYC3</accession>
<proteinExistence type="predicted"/>
<evidence type="ECO:0000313" key="3">
    <source>
        <dbReference type="Proteomes" id="UP000823388"/>
    </source>
</evidence>
<gene>
    <name evidence="2" type="ORF">PVAP13_1KG417505</name>
</gene>
<feature type="region of interest" description="Disordered" evidence="1">
    <location>
        <begin position="36"/>
        <end position="135"/>
    </location>
</feature>